<dbReference type="InterPro" id="IPR016166">
    <property type="entry name" value="FAD-bd_PCMH"/>
</dbReference>
<sequence length="538" mass="59009">MFFGGATFAISCWWIGFFPASLPNLERLQTCMQNALGSSPQVQLEPFINWATIVRRDHVLVIKPTTNAEVRKVIRAAIRFNRKIRVAGASALSWSELFPDEGQILLDLALLTLEGGQRAIFNPPAAERPYSTVTVAGGVRQDELDLFLLNVGHAMASGPQPKGVTIAGAIGTASHGGSYTEPSIGGYLESVRVYDARGRQKYFTASANPAVLRAMRSHLGLLGVIVEVEMKVEPLQMVSMFTAFVPLAQMLNATFVNQIVTSNYYVEARWATYNSLTEEEVQQTNASGKVPTSWTSAADLVWLSFINPNGTAPDLDLDFNVTYDLNVTSISFGQNIFAFLATEGFIADPIVLPKPFAIHPLNATNIPPVSAMEYTIPEMPQFLSTVTALQVVAASIEGASYANGILPLGIVEMRWIKGTDCTLCPGKADVCGFPSDSHYLTMEIQGLVQPTEAFEGYKVFANTVFTQLDQIGLEGMPHWAKMAESIPSLKSKLNNLANRQCTREFLRVRAEMDILGWRFSNRFLRRILPGNIFAGFFG</sequence>
<dbReference type="AlphaFoldDB" id="A0A1S3K6P2"/>
<feature type="signal peptide" evidence="1">
    <location>
        <begin position="1"/>
        <end position="23"/>
    </location>
</feature>
<dbReference type="GO" id="GO:0016899">
    <property type="term" value="F:oxidoreductase activity, acting on the CH-OH group of donors, oxygen as acceptor"/>
    <property type="evidence" value="ECO:0007669"/>
    <property type="project" value="InterPro"/>
</dbReference>
<dbReference type="RefSeq" id="XP_013418303.1">
    <property type="nucleotide sequence ID" value="XM_013562849.2"/>
</dbReference>
<dbReference type="SUPFAM" id="SSF56176">
    <property type="entry name" value="FAD-binding/transporter-associated domain-like"/>
    <property type="match status" value="1"/>
</dbReference>
<feature type="chain" id="PRO_5010353405" evidence="1">
    <location>
        <begin position="24"/>
        <end position="538"/>
    </location>
</feature>
<dbReference type="Gene3D" id="3.30.43.10">
    <property type="entry name" value="Uridine Diphospho-n-acetylenolpyruvylglucosamine Reductase, domain 2"/>
    <property type="match status" value="1"/>
</dbReference>
<dbReference type="KEGG" id="lak:106179294"/>
<accession>A0A1S3K6P2</accession>
<evidence type="ECO:0000313" key="3">
    <source>
        <dbReference type="Proteomes" id="UP000085678"/>
    </source>
</evidence>
<dbReference type="InterPro" id="IPR016169">
    <property type="entry name" value="FAD-bd_PCMH_sub2"/>
</dbReference>
<keyword evidence="3" id="KW-1185">Reference proteome</keyword>
<dbReference type="InParanoid" id="A0A1S3K6P2"/>
<proteinExistence type="predicted"/>
<dbReference type="Pfam" id="PF01565">
    <property type="entry name" value="FAD_binding_4"/>
    <property type="match status" value="1"/>
</dbReference>
<dbReference type="STRING" id="7574.A0A1S3K6P2"/>
<name>A0A1S3K6P2_LINAN</name>
<protein>
    <submittedName>
        <fullName evidence="4">Uncharacterized protein LOC106179294</fullName>
    </submittedName>
</protein>
<dbReference type="GO" id="GO:0071949">
    <property type="term" value="F:FAD binding"/>
    <property type="evidence" value="ECO:0007669"/>
    <property type="project" value="InterPro"/>
</dbReference>
<evidence type="ECO:0000256" key="1">
    <source>
        <dbReference type="SAM" id="SignalP"/>
    </source>
</evidence>
<gene>
    <name evidence="4" type="primary">LOC106179294</name>
</gene>
<organism evidence="3 4">
    <name type="scientific">Lingula anatina</name>
    <name type="common">Brachiopod</name>
    <name type="synonym">Lingula unguis</name>
    <dbReference type="NCBI Taxonomy" id="7574"/>
    <lineage>
        <taxon>Eukaryota</taxon>
        <taxon>Metazoa</taxon>
        <taxon>Spiralia</taxon>
        <taxon>Lophotrochozoa</taxon>
        <taxon>Brachiopoda</taxon>
        <taxon>Linguliformea</taxon>
        <taxon>Lingulata</taxon>
        <taxon>Lingulida</taxon>
        <taxon>Linguloidea</taxon>
        <taxon>Lingulidae</taxon>
        <taxon>Lingula</taxon>
    </lineage>
</organism>
<dbReference type="PANTHER" id="PTHR43762:SF1">
    <property type="entry name" value="D-ARABINONO-1,4-LACTONE OXIDASE"/>
    <property type="match status" value="1"/>
</dbReference>
<dbReference type="InterPro" id="IPR016167">
    <property type="entry name" value="FAD-bd_PCMH_sub1"/>
</dbReference>
<dbReference type="PROSITE" id="PS51387">
    <property type="entry name" value="FAD_PCMH"/>
    <property type="match status" value="1"/>
</dbReference>
<feature type="domain" description="FAD-binding PCMH-type" evidence="2">
    <location>
        <begin position="52"/>
        <end position="235"/>
    </location>
</feature>
<dbReference type="PANTHER" id="PTHR43762">
    <property type="entry name" value="L-GULONOLACTONE OXIDASE"/>
    <property type="match status" value="1"/>
</dbReference>
<dbReference type="InterPro" id="IPR010031">
    <property type="entry name" value="FAD_lactone_oxidase-like"/>
</dbReference>
<dbReference type="InterPro" id="IPR036318">
    <property type="entry name" value="FAD-bd_PCMH-like_sf"/>
</dbReference>
<dbReference type="Gene3D" id="3.30.465.10">
    <property type="match status" value="1"/>
</dbReference>
<dbReference type="OrthoDB" id="610608at2759"/>
<reference evidence="4" key="1">
    <citation type="submission" date="2025-08" db="UniProtKB">
        <authorList>
            <consortium name="RefSeq"/>
        </authorList>
    </citation>
    <scope>IDENTIFICATION</scope>
    <source>
        <tissue evidence="4">Gonads</tissue>
    </source>
</reference>
<evidence type="ECO:0000259" key="2">
    <source>
        <dbReference type="PROSITE" id="PS51387"/>
    </source>
</evidence>
<keyword evidence="1" id="KW-0732">Signal</keyword>
<dbReference type="Proteomes" id="UP000085678">
    <property type="component" value="Unplaced"/>
</dbReference>
<dbReference type="InterPro" id="IPR006094">
    <property type="entry name" value="Oxid_FAD_bind_N"/>
</dbReference>
<evidence type="ECO:0000313" key="4">
    <source>
        <dbReference type="RefSeq" id="XP_013418303.1"/>
    </source>
</evidence>
<dbReference type="GeneID" id="106179294"/>